<evidence type="ECO:0000256" key="5">
    <source>
        <dbReference type="ARBA" id="ARBA00047317"/>
    </source>
</evidence>
<proteinExistence type="inferred from homology"/>
<dbReference type="Pfam" id="PF03453">
    <property type="entry name" value="MoeA_N"/>
    <property type="match status" value="1"/>
</dbReference>
<keyword evidence="4 6" id="KW-0501">Molybdenum cofactor biosynthesis</keyword>
<keyword evidence="6" id="KW-0479">Metal-binding</keyword>
<dbReference type="PROSITE" id="PS01079">
    <property type="entry name" value="MOCF_BIOSYNTHESIS_2"/>
    <property type="match status" value="1"/>
</dbReference>
<dbReference type="Pfam" id="PF00994">
    <property type="entry name" value="MoCF_biosynth"/>
    <property type="match status" value="1"/>
</dbReference>
<dbReference type="PANTHER" id="PTHR10192:SF5">
    <property type="entry name" value="GEPHYRIN"/>
    <property type="match status" value="1"/>
</dbReference>
<dbReference type="SUPFAM" id="SSF63867">
    <property type="entry name" value="MoeA C-terminal domain-like"/>
    <property type="match status" value="1"/>
</dbReference>
<dbReference type="InterPro" id="IPR001453">
    <property type="entry name" value="MoaB/Mog_dom"/>
</dbReference>
<dbReference type="InterPro" id="IPR005110">
    <property type="entry name" value="MoeA_linker/N"/>
</dbReference>
<dbReference type="EMBL" id="JAHWXP010000001">
    <property type="protein sequence ID" value="MBY8335844.1"/>
    <property type="molecule type" value="Genomic_DNA"/>
</dbReference>
<organism evidence="8 9">
    <name type="scientific">Alteriqipengyuania abyssalis</name>
    <dbReference type="NCBI Taxonomy" id="2860200"/>
    <lineage>
        <taxon>Bacteria</taxon>
        <taxon>Pseudomonadati</taxon>
        <taxon>Pseudomonadota</taxon>
        <taxon>Alphaproteobacteria</taxon>
        <taxon>Sphingomonadales</taxon>
        <taxon>Erythrobacteraceae</taxon>
        <taxon>Alteriqipengyuania</taxon>
    </lineage>
</organism>
<dbReference type="InterPro" id="IPR036135">
    <property type="entry name" value="MoeA_linker/N_sf"/>
</dbReference>
<protein>
    <recommendedName>
        <fullName evidence="6">Molybdopterin molybdenumtransferase</fullName>
        <ecNumber evidence="6">2.10.1.1</ecNumber>
    </recommendedName>
</protein>
<dbReference type="EC" id="2.10.1.1" evidence="6"/>
<keyword evidence="6" id="KW-0808">Transferase</keyword>
<dbReference type="InterPro" id="IPR036688">
    <property type="entry name" value="MoeA_C_domain_IV_sf"/>
</dbReference>
<reference evidence="8 9" key="1">
    <citation type="submission" date="2021-07" db="EMBL/GenBank/DDBJ databases">
        <title>Alteriqipengyuania abyssalis NZ-12B nov, sp.nov isolated from deep sea sponge in pacific ocean.</title>
        <authorList>
            <person name="Tareen S."/>
            <person name="Wink J."/>
        </authorList>
    </citation>
    <scope>NUCLEOTIDE SEQUENCE [LARGE SCALE GENOMIC DNA]</scope>
    <source>
        <strain evidence="8 9">NZ-12B</strain>
    </source>
</reference>
<dbReference type="CDD" id="cd00887">
    <property type="entry name" value="MoeA"/>
    <property type="match status" value="1"/>
</dbReference>
<dbReference type="RefSeq" id="WP_222823594.1">
    <property type="nucleotide sequence ID" value="NZ_JAHWXP010000001.1"/>
</dbReference>
<dbReference type="SUPFAM" id="SSF63882">
    <property type="entry name" value="MoeA N-terminal region -like"/>
    <property type="match status" value="1"/>
</dbReference>
<evidence type="ECO:0000256" key="4">
    <source>
        <dbReference type="ARBA" id="ARBA00023150"/>
    </source>
</evidence>
<feature type="domain" description="MoaB/Mog" evidence="7">
    <location>
        <begin position="171"/>
        <end position="309"/>
    </location>
</feature>
<dbReference type="InterPro" id="IPR008284">
    <property type="entry name" value="MoCF_biosynth_CS"/>
</dbReference>
<evidence type="ECO:0000313" key="9">
    <source>
        <dbReference type="Proteomes" id="UP000759298"/>
    </source>
</evidence>
<evidence type="ECO:0000313" key="8">
    <source>
        <dbReference type="EMBL" id="MBY8335844.1"/>
    </source>
</evidence>
<dbReference type="PANTHER" id="PTHR10192">
    <property type="entry name" value="MOLYBDOPTERIN BIOSYNTHESIS PROTEIN"/>
    <property type="match status" value="1"/>
</dbReference>
<comment type="catalytic activity">
    <reaction evidence="5">
        <text>adenylyl-molybdopterin + molybdate = Mo-molybdopterin + AMP + H(+)</text>
        <dbReference type="Rhea" id="RHEA:35047"/>
        <dbReference type="ChEBI" id="CHEBI:15378"/>
        <dbReference type="ChEBI" id="CHEBI:36264"/>
        <dbReference type="ChEBI" id="CHEBI:62727"/>
        <dbReference type="ChEBI" id="CHEBI:71302"/>
        <dbReference type="ChEBI" id="CHEBI:456215"/>
        <dbReference type="EC" id="2.10.1.1"/>
    </reaction>
</comment>
<dbReference type="Gene3D" id="3.40.980.10">
    <property type="entry name" value="MoaB/Mog-like domain"/>
    <property type="match status" value="1"/>
</dbReference>
<keyword evidence="9" id="KW-1185">Reference proteome</keyword>
<dbReference type="Gene3D" id="3.90.105.10">
    <property type="entry name" value="Molybdopterin biosynthesis moea protein, domain 2"/>
    <property type="match status" value="1"/>
</dbReference>
<evidence type="ECO:0000256" key="2">
    <source>
        <dbReference type="ARBA" id="ARBA00005046"/>
    </source>
</evidence>
<keyword evidence="6" id="KW-0460">Magnesium</keyword>
<dbReference type="NCBIfam" id="TIGR00177">
    <property type="entry name" value="molyb_syn"/>
    <property type="match status" value="1"/>
</dbReference>
<dbReference type="Proteomes" id="UP000759298">
    <property type="component" value="Unassembled WGS sequence"/>
</dbReference>
<comment type="caution">
    <text evidence="8">The sequence shown here is derived from an EMBL/GenBank/DDBJ whole genome shotgun (WGS) entry which is preliminary data.</text>
</comment>
<keyword evidence="6" id="KW-0500">Molybdenum</keyword>
<dbReference type="SMART" id="SM00852">
    <property type="entry name" value="MoCF_biosynth"/>
    <property type="match status" value="1"/>
</dbReference>
<accession>A0ABS7P9W9</accession>
<dbReference type="InterPro" id="IPR036425">
    <property type="entry name" value="MoaB/Mog-like_dom_sf"/>
</dbReference>
<evidence type="ECO:0000259" key="7">
    <source>
        <dbReference type="SMART" id="SM00852"/>
    </source>
</evidence>
<evidence type="ECO:0000256" key="1">
    <source>
        <dbReference type="ARBA" id="ARBA00002901"/>
    </source>
</evidence>
<comment type="pathway">
    <text evidence="2 6">Cofactor biosynthesis; molybdopterin biosynthesis.</text>
</comment>
<dbReference type="InterPro" id="IPR005111">
    <property type="entry name" value="MoeA_C_domain_IV"/>
</dbReference>
<gene>
    <name evidence="8" type="ORF">KYN89_02160</name>
</gene>
<comment type="cofactor">
    <cofactor evidence="6">
        <name>Mg(2+)</name>
        <dbReference type="ChEBI" id="CHEBI:18420"/>
    </cofactor>
</comment>
<dbReference type="Gene3D" id="2.170.190.11">
    <property type="entry name" value="Molybdopterin biosynthesis moea protein, domain 3"/>
    <property type="match status" value="1"/>
</dbReference>
<dbReference type="Gene3D" id="2.40.340.10">
    <property type="entry name" value="MoeA, C-terminal, domain IV"/>
    <property type="match status" value="1"/>
</dbReference>
<dbReference type="SUPFAM" id="SSF53218">
    <property type="entry name" value="Molybdenum cofactor biosynthesis proteins"/>
    <property type="match status" value="1"/>
</dbReference>
<evidence type="ECO:0000256" key="6">
    <source>
        <dbReference type="RuleBase" id="RU365090"/>
    </source>
</evidence>
<sequence length="395" mass="41258">MSAPLKLEEAQVRLLDLLSPTPASPCPVDQSARLFLAEPVIARRTQPPTDLSAMDGYATSGDGPWLLKGESRAGAPYDMVLGKGDAIRISTGAQMPLGADAVLVQEEAQVDGTRLTATEPPTARFIRRAGLDFKASHTLLEAGTRMGAAQTALARAGGLAEVVTHDAPRVAVIECGDELARDPTACEPHQTPAVNGAMLAAMAREAGAQVRQIGPVADDAEEITRAILAASEDAALVVISGGASVGPHDLVKPALEAAGFTLDFWRIAIKPGKPLLVARRAGTVVLGLPGNPVSSFVTGFLFMVPALLRMAGAKDCLPRAIPMLLARDLPPGGGRREFLRARWTPDGLVAAELQDSSALTPLAQAQVLIDRPARAEASEAGAFVPAFLLETRTYA</sequence>
<comment type="similarity">
    <text evidence="3 6">Belongs to the MoeA family.</text>
</comment>
<dbReference type="Pfam" id="PF03454">
    <property type="entry name" value="MoeA_C"/>
    <property type="match status" value="1"/>
</dbReference>
<comment type="function">
    <text evidence="1 6">Catalyzes the insertion of molybdate into adenylated molybdopterin with the concomitant release of AMP.</text>
</comment>
<name>A0ABS7P9W9_9SPHN</name>
<dbReference type="InterPro" id="IPR038987">
    <property type="entry name" value="MoeA-like"/>
</dbReference>
<evidence type="ECO:0000256" key="3">
    <source>
        <dbReference type="ARBA" id="ARBA00010763"/>
    </source>
</evidence>